<comment type="caution">
    <text evidence="2">The sequence shown here is derived from an EMBL/GenBank/DDBJ whole genome shotgun (WGS) entry which is preliminary data.</text>
</comment>
<dbReference type="RefSeq" id="WP_386061563.1">
    <property type="nucleotide sequence ID" value="NZ_JBHTKL010000005.1"/>
</dbReference>
<keyword evidence="1" id="KW-0812">Transmembrane</keyword>
<evidence type="ECO:0000256" key="1">
    <source>
        <dbReference type="SAM" id="Phobius"/>
    </source>
</evidence>
<name>A0ABW3L4P2_9BACI</name>
<feature type="transmembrane region" description="Helical" evidence="1">
    <location>
        <begin position="412"/>
        <end position="432"/>
    </location>
</feature>
<dbReference type="PANTHER" id="PTHR38442:SF1">
    <property type="entry name" value="INNER MEMBRANE PROTEIN"/>
    <property type="match status" value="1"/>
</dbReference>
<reference evidence="3" key="1">
    <citation type="journal article" date="2019" name="Int. J. Syst. Evol. Microbiol.">
        <title>The Global Catalogue of Microorganisms (GCM) 10K type strain sequencing project: providing services to taxonomists for standard genome sequencing and annotation.</title>
        <authorList>
            <consortium name="The Broad Institute Genomics Platform"/>
            <consortium name="The Broad Institute Genome Sequencing Center for Infectious Disease"/>
            <person name="Wu L."/>
            <person name="Ma J."/>
        </authorList>
    </citation>
    <scope>NUCLEOTIDE SEQUENCE [LARGE SCALE GENOMIC DNA]</scope>
    <source>
        <strain evidence="3">CCUG 56607</strain>
    </source>
</reference>
<accession>A0ABW3L4P2</accession>
<dbReference type="EMBL" id="JBHTKL010000005">
    <property type="protein sequence ID" value="MFD1020271.1"/>
    <property type="molecule type" value="Genomic_DNA"/>
</dbReference>
<dbReference type="PANTHER" id="PTHR38442">
    <property type="entry name" value="INNER MEMBRANE PROTEIN-RELATED"/>
    <property type="match status" value="1"/>
</dbReference>
<gene>
    <name evidence="2" type="ORF">ACFQ2J_13870</name>
</gene>
<feature type="transmembrane region" description="Helical" evidence="1">
    <location>
        <begin position="7"/>
        <end position="24"/>
    </location>
</feature>
<keyword evidence="3" id="KW-1185">Reference proteome</keyword>
<feature type="transmembrane region" description="Helical" evidence="1">
    <location>
        <begin position="36"/>
        <end position="55"/>
    </location>
</feature>
<protein>
    <submittedName>
        <fullName evidence="2">DUF445 domain-containing protein</fullName>
    </submittedName>
</protein>
<sequence>MQYKQQANVAFWIVFAIFIGSLILKFNFPEPVMVKMLLFVSEAALVGAIADWFAVRALFTKPLGIGFHTNLISRNREKVIDSVSDMVEHEFLNMDSVKKLLGKVNIVSSILTWLDKNRAQVSVSPFLSNYARKSIEQMDRRKVAAYLETVLKNNSGKWGISQPLHHLMKEAMKSGQVDKWLDVLIDELQVMCEKRSTRDAIYALLEEQVEEFQGSGGFFKRLFKRGAVKLGRSTDSLNTSAAADAAQEELIELLSDLKDPDHELRKRLHRMIWNVVKNIGRRKSWQAAIEGWKDGIIDRMQFQDTIEALLDAMIQFGFETDEKGAMRGSSVVDWLESQVERFIDRLKQDEEMQEWLDDYVKQAAIQVIESEKYIVGEIAEQALKKLDGDALNQFIYDKVADDLEWIRINGSIVGAIAGALIFTLTNLFYAPLL</sequence>
<dbReference type="Pfam" id="PF04286">
    <property type="entry name" value="DUF445"/>
    <property type="match status" value="1"/>
</dbReference>
<dbReference type="InterPro" id="IPR007383">
    <property type="entry name" value="DUF445"/>
</dbReference>
<proteinExistence type="predicted"/>
<keyword evidence="1" id="KW-1133">Transmembrane helix</keyword>
<evidence type="ECO:0000313" key="2">
    <source>
        <dbReference type="EMBL" id="MFD1020271.1"/>
    </source>
</evidence>
<keyword evidence="1" id="KW-0472">Membrane</keyword>
<dbReference type="Proteomes" id="UP001596990">
    <property type="component" value="Unassembled WGS sequence"/>
</dbReference>
<organism evidence="2 3">
    <name type="scientific">Thalassobacillus hwangdonensis</name>
    <dbReference type="NCBI Taxonomy" id="546108"/>
    <lineage>
        <taxon>Bacteria</taxon>
        <taxon>Bacillati</taxon>
        <taxon>Bacillota</taxon>
        <taxon>Bacilli</taxon>
        <taxon>Bacillales</taxon>
        <taxon>Bacillaceae</taxon>
        <taxon>Thalassobacillus</taxon>
    </lineage>
</organism>
<evidence type="ECO:0000313" key="3">
    <source>
        <dbReference type="Proteomes" id="UP001596990"/>
    </source>
</evidence>